<organism evidence="1">
    <name type="scientific">marine metagenome</name>
    <dbReference type="NCBI Taxonomy" id="408172"/>
    <lineage>
        <taxon>unclassified sequences</taxon>
        <taxon>metagenomes</taxon>
        <taxon>ecological metagenomes</taxon>
    </lineage>
</organism>
<proteinExistence type="predicted"/>
<evidence type="ECO:0000313" key="1">
    <source>
        <dbReference type="EMBL" id="SVA23652.1"/>
    </source>
</evidence>
<dbReference type="EMBL" id="UINC01005804">
    <property type="protein sequence ID" value="SVA23652.1"/>
    <property type="molecule type" value="Genomic_DNA"/>
</dbReference>
<name>A0A381U5W2_9ZZZZ</name>
<reference evidence="1" key="1">
    <citation type="submission" date="2018-05" db="EMBL/GenBank/DDBJ databases">
        <authorList>
            <person name="Lanie J.A."/>
            <person name="Ng W.-L."/>
            <person name="Kazmierczak K.M."/>
            <person name="Andrzejewski T.M."/>
            <person name="Davidsen T.M."/>
            <person name="Wayne K.J."/>
            <person name="Tettelin H."/>
            <person name="Glass J.I."/>
            <person name="Rusch D."/>
            <person name="Podicherti R."/>
            <person name="Tsui H.-C.T."/>
            <person name="Winkler M.E."/>
        </authorList>
    </citation>
    <scope>NUCLEOTIDE SEQUENCE</scope>
</reference>
<sequence length="157" mass="18075">MRRRLNPILLILFLSGLCLAQFRANTPVQSLPTNLNGELDKPVPISFLDPTRFDIQHGFTMSMMSMGGQSYSMARYTNHLSYLIMDKFILDANVSLFKSQSPFQQNSLLGPSQYNIAYDAGIIYQPTQNSFLELRFRNFPQYQRSQSHSPFNPRIIE</sequence>
<dbReference type="AlphaFoldDB" id="A0A381U5W2"/>
<evidence type="ECO:0008006" key="2">
    <source>
        <dbReference type="Google" id="ProtNLM"/>
    </source>
</evidence>
<protein>
    <recommendedName>
        <fullName evidence="2">TonB-dependent receptor-like beta-barrel domain-containing protein</fullName>
    </recommendedName>
</protein>
<gene>
    <name evidence="1" type="ORF">METZ01_LOCUS76506</name>
</gene>
<accession>A0A381U5W2</accession>